<evidence type="ECO:0000313" key="2">
    <source>
        <dbReference type="Proteomes" id="UP000733611"/>
    </source>
</evidence>
<sequence length="332" mass="37785">MATENEQSQAANNSAPLNFDTKIVTWTQDFLRPLTALVTNLQKVRILKDVNSPDIANIKWPTDRVYVPMDAILSMYNAYLEAKALPPEYFVRFNQMMDEAKQHGEEAMMERLIYDPSLLCTIMPWDKERVIFHVKPQEFSTDFLEQPTAIFAKLPTWSMCFSLEDHQFDWDGRRVIGIFFARYMINTPPQMPNNEQLPQSEALEGETPALINNLISTVIFDDGSFELGPFLSLNQNMTLKEFFASVESNMMENLNAVGVAQDKERAQKMITETMQRTTNVLSLLHYALTHLDALKDAQGNPAKVPAHPQATLTNNNQASVQYATTTTSLYLD</sequence>
<accession>A0A948TEW7</accession>
<name>A0A948TEW7_9GAMM</name>
<organism evidence="1 2">
    <name type="scientific">Candidatus Anaerobiospirillum pullicola</name>
    <dbReference type="NCBI Taxonomy" id="2838451"/>
    <lineage>
        <taxon>Bacteria</taxon>
        <taxon>Pseudomonadati</taxon>
        <taxon>Pseudomonadota</taxon>
        <taxon>Gammaproteobacteria</taxon>
        <taxon>Aeromonadales</taxon>
        <taxon>Succinivibrionaceae</taxon>
        <taxon>Anaerobiospirillum</taxon>
    </lineage>
</organism>
<protein>
    <submittedName>
        <fullName evidence="1">Uncharacterized protein</fullName>
    </submittedName>
</protein>
<reference evidence="1" key="2">
    <citation type="submission" date="2021-04" db="EMBL/GenBank/DDBJ databases">
        <authorList>
            <person name="Gilroy R."/>
        </authorList>
    </citation>
    <scope>NUCLEOTIDE SEQUENCE</scope>
    <source>
        <strain evidence="1">378</strain>
    </source>
</reference>
<comment type="caution">
    <text evidence="1">The sequence shown here is derived from an EMBL/GenBank/DDBJ whole genome shotgun (WGS) entry which is preliminary data.</text>
</comment>
<reference evidence="1" key="1">
    <citation type="journal article" date="2021" name="PeerJ">
        <title>Extensive microbial diversity within the chicken gut microbiome revealed by metagenomics and culture.</title>
        <authorList>
            <person name="Gilroy R."/>
            <person name="Ravi A."/>
            <person name="Getino M."/>
            <person name="Pursley I."/>
            <person name="Horton D.L."/>
            <person name="Alikhan N.F."/>
            <person name="Baker D."/>
            <person name="Gharbi K."/>
            <person name="Hall N."/>
            <person name="Watson M."/>
            <person name="Adriaenssens E.M."/>
            <person name="Foster-Nyarko E."/>
            <person name="Jarju S."/>
            <person name="Secka A."/>
            <person name="Antonio M."/>
            <person name="Oren A."/>
            <person name="Chaudhuri R.R."/>
            <person name="La Ragione R."/>
            <person name="Hildebrand F."/>
            <person name="Pallen M.J."/>
        </authorList>
    </citation>
    <scope>NUCLEOTIDE SEQUENCE</scope>
    <source>
        <strain evidence="1">378</strain>
    </source>
</reference>
<dbReference type="AlphaFoldDB" id="A0A948TEW7"/>
<dbReference type="Proteomes" id="UP000733611">
    <property type="component" value="Unassembled WGS sequence"/>
</dbReference>
<dbReference type="EMBL" id="JAHLFE010000033">
    <property type="protein sequence ID" value="MBU3843586.1"/>
    <property type="molecule type" value="Genomic_DNA"/>
</dbReference>
<proteinExistence type="predicted"/>
<gene>
    <name evidence="1" type="ORF">H9847_01750</name>
</gene>
<evidence type="ECO:0000313" key="1">
    <source>
        <dbReference type="EMBL" id="MBU3843586.1"/>
    </source>
</evidence>